<dbReference type="Pfam" id="PF02423">
    <property type="entry name" value="OCD_Mu_crystall"/>
    <property type="match status" value="1"/>
</dbReference>
<evidence type="ECO:0000313" key="2">
    <source>
        <dbReference type="Proteomes" id="UP001597453"/>
    </source>
</evidence>
<dbReference type="InterPro" id="IPR036291">
    <property type="entry name" value="NAD(P)-bd_dom_sf"/>
</dbReference>
<dbReference type="Gene3D" id="3.30.1780.10">
    <property type="entry name" value="ornithine cyclodeaminase, domain 1"/>
    <property type="match status" value="1"/>
</dbReference>
<reference evidence="2" key="1">
    <citation type="journal article" date="2019" name="Int. J. Syst. Evol. Microbiol.">
        <title>The Global Catalogue of Microorganisms (GCM) 10K type strain sequencing project: providing services to taxonomists for standard genome sequencing and annotation.</title>
        <authorList>
            <consortium name="The Broad Institute Genomics Platform"/>
            <consortium name="The Broad Institute Genome Sequencing Center for Infectious Disease"/>
            <person name="Wu L."/>
            <person name="Ma J."/>
        </authorList>
    </citation>
    <scope>NUCLEOTIDE SEQUENCE [LARGE SCALE GENOMIC DNA]</scope>
    <source>
        <strain evidence="2">TISTR 1511</strain>
    </source>
</reference>
<dbReference type="Gene3D" id="3.40.50.720">
    <property type="entry name" value="NAD(P)-binding Rossmann-like Domain"/>
    <property type="match status" value="1"/>
</dbReference>
<dbReference type="PANTHER" id="PTHR13812">
    <property type="entry name" value="KETIMINE REDUCTASE MU-CRYSTALLIN"/>
    <property type="match status" value="1"/>
</dbReference>
<proteinExistence type="predicted"/>
<name>A0ABW5RH87_9MICO</name>
<dbReference type="RefSeq" id="WP_245610546.1">
    <property type="nucleotide sequence ID" value="NZ_JBHUNF010000001.1"/>
</dbReference>
<keyword evidence="2" id="KW-1185">Reference proteome</keyword>
<sequence>MKDERTAMNATPRWSAEQVRAAMLPDCARKLIESVLRSGFDPATDPARMNTQAGAGVLLLMPSTIGDWTGIKVASVSSANPDRGLPRIQGPYLLLDSTTLSLRLIADTVSLTELRTPAVSAVAIDRLAATDAQRLVVFGTGPQAIGHVIVAALLRPFDEILIVGRRTEKVADAVEQLAQAGVTASAGQVDDVATADVVICATSAPTPLFDGGLVRDGTVVIAIGSHEPDKRELDSALMSRALVVVEDAQTAVREAGDVAIPVNGLTCGQFARGAC</sequence>
<protein>
    <submittedName>
        <fullName evidence="1">Ornithine cyclodeaminase family protein</fullName>
    </submittedName>
</protein>
<dbReference type="InterPro" id="IPR003462">
    <property type="entry name" value="ODC_Mu_crystall"/>
</dbReference>
<dbReference type="InterPro" id="IPR023401">
    <property type="entry name" value="ODC_N"/>
</dbReference>
<dbReference type="PANTHER" id="PTHR13812:SF19">
    <property type="entry name" value="KETIMINE REDUCTASE MU-CRYSTALLIN"/>
    <property type="match status" value="1"/>
</dbReference>
<evidence type="ECO:0000313" key="1">
    <source>
        <dbReference type="EMBL" id="MFD2674257.1"/>
    </source>
</evidence>
<dbReference type="Proteomes" id="UP001597453">
    <property type="component" value="Unassembled WGS sequence"/>
</dbReference>
<dbReference type="EMBL" id="JBHUNF010000001">
    <property type="protein sequence ID" value="MFD2674257.1"/>
    <property type="molecule type" value="Genomic_DNA"/>
</dbReference>
<dbReference type="SUPFAM" id="SSF51735">
    <property type="entry name" value="NAD(P)-binding Rossmann-fold domains"/>
    <property type="match status" value="1"/>
</dbReference>
<accession>A0ABW5RH87</accession>
<organism evidence="1 2">
    <name type="scientific">Gulosibacter bifidus</name>
    <dbReference type="NCBI Taxonomy" id="272239"/>
    <lineage>
        <taxon>Bacteria</taxon>
        <taxon>Bacillati</taxon>
        <taxon>Actinomycetota</taxon>
        <taxon>Actinomycetes</taxon>
        <taxon>Micrococcales</taxon>
        <taxon>Microbacteriaceae</taxon>
        <taxon>Gulosibacter</taxon>
    </lineage>
</organism>
<comment type="caution">
    <text evidence="1">The sequence shown here is derived from an EMBL/GenBank/DDBJ whole genome shotgun (WGS) entry which is preliminary data.</text>
</comment>
<gene>
    <name evidence="1" type="ORF">ACFSUQ_02940</name>
</gene>